<feature type="coiled-coil region" evidence="1">
    <location>
        <begin position="323"/>
        <end position="357"/>
    </location>
</feature>
<evidence type="ECO:0000256" key="2">
    <source>
        <dbReference type="SAM" id="MobiDB-lite"/>
    </source>
</evidence>
<evidence type="ECO:0000256" key="1">
    <source>
        <dbReference type="SAM" id="Coils"/>
    </source>
</evidence>
<dbReference type="PANTHER" id="PTHR14614">
    <property type="entry name" value="HEPATOCELLULAR CARCINOMA-ASSOCIATED ANTIGEN"/>
    <property type="match status" value="1"/>
</dbReference>
<feature type="region of interest" description="Disordered" evidence="2">
    <location>
        <begin position="35"/>
        <end position="60"/>
    </location>
</feature>
<protein>
    <recommendedName>
        <fullName evidence="5">B30.2/SPRY domain-containing protein</fullName>
    </recommendedName>
</protein>
<dbReference type="PANTHER" id="PTHR14614:SF132">
    <property type="entry name" value="PROTEIN-LYSINE METHYLTRANSFERASE C42C1.13"/>
    <property type="match status" value="1"/>
</dbReference>
<keyword evidence="4" id="KW-1185">Reference proteome</keyword>
<dbReference type="OrthoDB" id="46564at2759"/>
<proteinExistence type="predicted"/>
<dbReference type="Pfam" id="PF10294">
    <property type="entry name" value="Methyltransf_16"/>
    <property type="match status" value="1"/>
</dbReference>
<dbReference type="InterPro" id="IPR019410">
    <property type="entry name" value="Methyltransf_16"/>
</dbReference>
<dbReference type="EMBL" id="AGNL01045392">
    <property type="protein sequence ID" value="EJK48808.1"/>
    <property type="molecule type" value="Genomic_DNA"/>
</dbReference>
<dbReference type="Gene3D" id="2.60.120.920">
    <property type="match status" value="1"/>
</dbReference>
<name>K0R665_THAOC</name>
<evidence type="ECO:0008006" key="5">
    <source>
        <dbReference type="Google" id="ProtNLM"/>
    </source>
</evidence>
<sequence>MEPPAVARTRPKRLLRLPGVLGVCCCCWGGPPGSQLNEDEEEIDEEEIDEEERSDEEGDYGEDDWYDICVRNGVAGRAVAISAHHPDRTTDSFTYRLPSVPGGCCRLAIGSYAEDTEPTRISSGLAVWDASVHLCRHLLADPDLCRTKRVLELGSGTGKAGLLAHHLRKDAALLLEDSVTMLTDGDVNALANLRRNVRENTPQDDGKIAVRQLIWGHEHGSTRSFRKVHGKFGYVFGSDLLYSDINAIRHLLQTVKEVMADGGKFVMVHTVRNVRLKTVLQEATFRKLLYEIVERVGDDYVIVFRRMTVSAVGQLTDRLHQTNDGLRKEIDALRSANTGLEERTRCLEKRIAELRSDVQFDIAGLDEDAFIGVSTFLDMSDLAKLAATCRHFGLKTHRIRPSAGRLVSFVEKMAYNEFTMATDKERQCLPVYDPEDDDEDYPVGTRSLLFYRKGLLELRKPLVFDQLLGSGITHSFEDRARIVSAGRVKVAPVSSPRTHFLGVISKFRALTTFLFGIIPQQPCNRKNHIKLWHGRAIRRGEIQQHRSLTCASRHTMRTGRHYALFTFSGIHRSRYSELQVGIVRPLGVFGPARNNFFSPFCPQRQEQLRALAGGGVDACMYSVQTGRGRRVNWSESDPRGADSTGQVGSLIDWQGMEAFGTGNIGLLLDLDRGSLAVYKNGRRLGVMIGQLQGDYVWAVVCHHPIAIDKGGFVRIDRKTPPSLGYDGVEKKFAGRSFKNNHIQLIQYNHEQKGD</sequence>
<dbReference type="Gene3D" id="3.40.50.150">
    <property type="entry name" value="Vaccinia Virus protein VP39"/>
    <property type="match status" value="1"/>
</dbReference>
<evidence type="ECO:0000313" key="4">
    <source>
        <dbReference type="Proteomes" id="UP000266841"/>
    </source>
</evidence>
<accession>K0R665</accession>
<organism evidence="3 4">
    <name type="scientific">Thalassiosira oceanica</name>
    <name type="common">Marine diatom</name>
    <dbReference type="NCBI Taxonomy" id="159749"/>
    <lineage>
        <taxon>Eukaryota</taxon>
        <taxon>Sar</taxon>
        <taxon>Stramenopiles</taxon>
        <taxon>Ochrophyta</taxon>
        <taxon>Bacillariophyta</taxon>
        <taxon>Coscinodiscophyceae</taxon>
        <taxon>Thalassiosirophycidae</taxon>
        <taxon>Thalassiosirales</taxon>
        <taxon>Thalassiosiraceae</taxon>
        <taxon>Thalassiosira</taxon>
    </lineage>
</organism>
<gene>
    <name evidence="3" type="ORF">THAOC_32364</name>
</gene>
<dbReference type="eggNOG" id="KOG2920">
    <property type="taxonomic scope" value="Eukaryota"/>
</dbReference>
<dbReference type="InterPro" id="IPR043136">
    <property type="entry name" value="B30.2/SPRY_sf"/>
</dbReference>
<evidence type="ECO:0000313" key="3">
    <source>
        <dbReference type="EMBL" id="EJK48808.1"/>
    </source>
</evidence>
<keyword evidence="1" id="KW-0175">Coiled coil</keyword>
<dbReference type="Proteomes" id="UP000266841">
    <property type="component" value="Unassembled WGS sequence"/>
</dbReference>
<dbReference type="SUPFAM" id="SSF53335">
    <property type="entry name" value="S-adenosyl-L-methionine-dependent methyltransferases"/>
    <property type="match status" value="1"/>
</dbReference>
<dbReference type="AlphaFoldDB" id="K0R665"/>
<comment type="caution">
    <text evidence="3">The sequence shown here is derived from an EMBL/GenBank/DDBJ whole genome shotgun (WGS) entry which is preliminary data.</text>
</comment>
<reference evidence="3 4" key="1">
    <citation type="journal article" date="2012" name="Genome Biol.">
        <title>Genome and low-iron response of an oceanic diatom adapted to chronic iron limitation.</title>
        <authorList>
            <person name="Lommer M."/>
            <person name="Specht M."/>
            <person name="Roy A.S."/>
            <person name="Kraemer L."/>
            <person name="Andreson R."/>
            <person name="Gutowska M.A."/>
            <person name="Wolf J."/>
            <person name="Bergner S.V."/>
            <person name="Schilhabel M.B."/>
            <person name="Klostermeier U.C."/>
            <person name="Beiko R.G."/>
            <person name="Rosenstiel P."/>
            <person name="Hippler M."/>
            <person name="Laroche J."/>
        </authorList>
    </citation>
    <scope>NUCLEOTIDE SEQUENCE [LARGE SCALE GENOMIC DNA]</scope>
    <source>
        <strain evidence="3 4">CCMP1005</strain>
    </source>
</reference>
<dbReference type="InterPro" id="IPR029063">
    <property type="entry name" value="SAM-dependent_MTases_sf"/>
</dbReference>
<feature type="compositionally biased region" description="Acidic residues" evidence="2">
    <location>
        <begin position="37"/>
        <end position="60"/>
    </location>
</feature>